<dbReference type="EMBL" id="CAUYUJ010001544">
    <property type="protein sequence ID" value="CAK0796412.1"/>
    <property type="molecule type" value="Genomic_DNA"/>
</dbReference>
<feature type="non-terminal residue" evidence="1">
    <location>
        <position position="1"/>
    </location>
</feature>
<evidence type="ECO:0000313" key="2">
    <source>
        <dbReference type="Proteomes" id="UP001189429"/>
    </source>
</evidence>
<reference evidence="1" key="1">
    <citation type="submission" date="2023-10" db="EMBL/GenBank/DDBJ databases">
        <authorList>
            <person name="Chen Y."/>
            <person name="Shah S."/>
            <person name="Dougan E. K."/>
            <person name="Thang M."/>
            <person name="Chan C."/>
        </authorList>
    </citation>
    <scope>NUCLEOTIDE SEQUENCE [LARGE SCALE GENOMIC DNA]</scope>
</reference>
<evidence type="ECO:0000313" key="1">
    <source>
        <dbReference type="EMBL" id="CAK0796412.1"/>
    </source>
</evidence>
<name>A0ABN9PTA6_9DINO</name>
<proteinExistence type="predicted"/>
<dbReference type="Proteomes" id="UP001189429">
    <property type="component" value="Unassembled WGS sequence"/>
</dbReference>
<comment type="caution">
    <text evidence="1">The sequence shown here is derived from an EMBL/GenBank/DDBJ whole genome shotgun (WGS) entry which is preliminary data.</text>
</comment>
<keyword evidence="2" id="KW-1185">Reference proteome</keyword>
<accession>A0ABN9PTA6</accession>
<organism evidence="1 2">
    <name type="scientific">Prorocentrum cordatum</name>
    <dbReference type="NCBI Taxonomy" id="2364126"/>
    <lineage>
        <taxon>Eukaryota</taxon>
        <taxon>Sar</taxon>
        <taxon>Alveolata</taxon>
        <taxon>Dinophyceae</taxon>
        <taxon>Prorocentrales</taxon>
        <taxon>Prorocentraceae</taxon>
        <taxon>Prorocentrum</taxon>
    </lineage>
</organism>
<gene>
    <name evidence="1" type="ORF">PCOR1329_LOCUS5801</name>
</gene>
<sequence length="116" mass="13179">EAWRACGILPECAVVLKASDGRYYLRRTTDPEIAAGESATYSCKTSPPSTTTVSETTVTRTLVKHIKVTEDLHTFKIDHLEYEMLLENPDLYAETLEEIKKSVRNTVCLLTRWRSN</sequence>
<protein>
    <submittedName>
        <fullName evidence="1">Uncharacterized protein</fullName>
    </submittedName>
</protein>